<keyword evidence="1" id="KW-0472">Membrane</keyword>
<feature type="transmembrane region" description="Helical" evidence="1">
    <location>
        <begin position="21"/>
        <end position="39"/>
    </location>
</feature>
<evidence type="ECO:0000313" key="3">
    <source>
        <dbReference type="EMBL" id="PIS39736.1"/>
    </source>
</evidence>
<dbReference type="SMART" id="SM00014">
    <property type="entry name" value="acidPPc"/>
    <property type="match status" value="1"/>
</dbReference>
<dbReference type="PANTHER" id="PTHR14969">
    <property type="entry name" value="SPHINGOSINE-1-PHOSPHATE PHOSPHOHYDROLASE"/>
    <property type="match status" value="1"/>
</dbReference>
<sequence>MSYMSFLTQKTSLRYGQISNGVYLFLILAVFAVLDLAIGDKEIFLLINGGLASPILDFVFLKILIPVFFLLPSIPFLMLFSRKYRKLGFVSLISGPLFYIIGNILKFLFSQPRPYEILDARIIGPFHTSALSFPSTTTMLAFGFALPIFLKNKRIGFPLLVLAFLVGLSVIYSGFHFPKDVLAGAFFSLLLAIFIDKLSDKWKK</sequence>
<name>A0A2H0YMU3_9BACT</name>
<organism evidence="3 4">
    <name type="scientific">Candidatus Nealsonbacteria bacterium CG08_land_8_20_14_0_20_38_20</name>
    <dbReference type="NCBI Taxonomy" id="1974705"/>
    <lineage>
        <taxon>Bacteria</taxon>
        <taxon>Candidatus Nealsoniibacteriota</taxon>
    </lineage>
</organism>
<reference evidence="4" key="1">
    <citation type="submission" date="2017-09" db="EMBL/GenBank/DDBJ databases">
        <title>Depth-based differentiation of microbial function through sediment-hosted aquifers and enrichment of novel symbionts in the deep terrestrial subsurface.</title>
        <authorList>
            <person name="Probst A.J."/>
            <person name="Ladd B."/>
            <person name="Jarett J.K."/>
            <person name="Geller-Mcgrath D.E."/>
            <person name="Sieber C.M.K."/>
            <person name="Emerson J.B."/>
            <person name="Anantharaman K."/>
            <person name="Thomas B.C."/>
            <person name="Malmstrom R."/>
            <person name="Stieglmeier M."/>
            <person name="Klingl A."/>
            <person name="Woyke T."/>
            <person name="Ryan C.M."/>
            <person name="Banfield J.F."/>
        </authorList>
    </citation>
    <scope>NUCLEOTIDE SEQUENCE [LARGE SCALE GENOMIC DNA]</scope>
</reference>
<dbReference type="EMBL" id="PEYD01000006">
    <property type="protein sequence ID" value="PIS39736.1"/>
    <property type="molecule type" value="Genomic_DNA"/>
</dbReference>
<feature type="transmembrane region" description="Helical" evidence="1">
    <location>
        <begin position="129"/>
        <end position="150"/>
    </location>
</feature>
<dbReference type="AlphaFoldDB" id="A0A2H0YMU3"/>
<feature type="transmembrane region" description="Helical" evidence="1">
    <location>
        <begin position="59"/>
        <end position="80"/>
    </location>
</feature>
<evidence type="ECO:0000256" key="1">
    <source>
        <dbReference type="SAM" id="Phobius"/>
    </source>
</evidence>
<dbReference type="PANTHER" id="PTHR14969:SF13">
    <property type="entry name" value="AT30094P"/>
    <property type="match status" value="1"/>
</dbReference>
<dbReference type="Proteomes" id="UP000230088">
    <property type="component" value="Unassembled WGS sequence"/>
</dbReference>
<dbReference type="InterPro" id="IPR036938">
    <property type="entry name" value="PAP2/HPO_sf"/>
</dbReference>
<feature type="transmembrane region" description="Helical" evidence="1">
    <location>
        <begin position="157"/>
        <end position="175"/>
    </location>
</feature>
<feature type="transmembrane region" description="Helical" evidence="1">
    <location>
        <begin position="87"/>
        <end position="109"/>
    </location>
</feature>
<protein>
    <recommendedName>
        <fullName evidence="2">Phosphatidic acid phosphatase type 2/haloperoxidase domain-containing protein</fullName>
    </recommendedName>
</protein>
<evidence type="ECO:0000259" key="2">
    <source>
        <dbReference type="SMART" id="SM00014"/>
    </source>
</evidence>
<comment type="caution">
    <text evidence="3">The sequence shown here is derived from an EMBL/GenBank/DDBJ whole genome shotgun (WGS) entry which is preliminary data.</text>
</comment>
<feature type="transmembrane region" description="Helical" evidence="1">
    <location>
        <begin position="181"/>
        <end position="199"/>
    </location>
</feature>
<gene>
    <name evidence="3" type="ORF">COT33_00430</name>
</gene>
<dbReference type="Gene3D" id="1.20.144.10">
    <property type="entry name" value="Phosphatidic acid phosphatase type 2/haloperoxidase"/>
    <property type="match status" value="1"/>
</dbReference>
<feature type="domain" description="Phosphatidic acid phosphatase type 2/haloperoxidase" evidence="2">
    <location>
        <begin position="87"/>
        <end position="196"/>
    </location>
</feature>
<dbReference type="InterPro" id="IPR000326">
    <property type="entry name" value="PAP2/HPO"/>
</dbReference>
<keyword evidence="1" id="KW-1133">Transmembrane helix</keyword>
<keyword evidence="1" id="KW-0812">Transmembrane</keyword>
<dbReference type="SUPFAM" id="SSF48317">
    <property type="entry name" value="Acid phosphatase/Vanadium-dependent haloperoxidase"/>
    <property type="match status" value="1"/>
</dbReference>
<accession>A0A2H0YMU3</accession>
<proteinExistence type="predicted"/>
<dbReference type="Pfam" id="PF01569">
    <property type="entry name" value="PAP2"/>
    <property type="match status" value="1"/>
</dbReference>
<evidence type="ECO:0000313" key="4">
    <source>
        <dbReference type="Proteomes" id="UP000230088"/>
    </source>
</evidence>